<evidence type="ECO:0000313" key="3">
    <source>
        <dbReference type="Proteomes" id="UP000826271"/>
    </source>
</evidence>
<proteinExistence type="predicted"/>
<gene>
    <name evidence="2" type="ORF">BUALT_Bualt04G0018400</name>
</gene>
<evidence type="ECO:0000256" key="1">
    <source>
        <dbReference type="SAM" id="MobiDB-lite"/>
    </source>
</evidence>
<sequence>MSPTHLAIEPLCTPPYPVRRNSHLPQAAAHHRSSDFISLPLSPVCHGKWNDEEKEDIGLLVKEIEKWNSTKETKVTTTEDEDDHDVFLSSNVDPSKHKYC</sequence>
<dbReference type="EMBL" id="WHWC01000004">
    <property type="protein sequence ID" value="KAG8383487.1"/>
    <property type="molecule type" value="Genomic_DNA"/>
</dbReference>
<dbReference type="AlphaFoldDB" id="A0AAV6XS44"/>
<keyword evidence="3" id="KW-1185">Reference proteome</keyword>
<reference evidence="2" key="1">
    <citation type="submission" date="2019-10" db="EMBL/GenBank/DDBJ databases">
        <authorList>
            <person name="Zhang R."/>
            <person name="Pan Y."/>
            <person name="Wang J."/>
            <person name="Ma R."/>
            <person name="Yu S."/>
        </authorList>
    </citation>
    <scope>NUCLEOTIDE SEQUENCE</scope>
    <source>
        <strain evidence="2">LA-IB0</strain>
        <tissue evidence="2">Leaf</tissue>
    </source>
</reference>
<evidence type="ECO:0000313" key="2">
    <source>
        <dbReference type="EMBL" id="KAG8383487.1"/>
    </source>
</evidence>
<organism evidence="2 3">
    <name type="scientific">Buddleja alternifolia</name>
    <dbReference type="NCBI Taxonomy" id="168488"/>
    <lineage>
        <taxon>Eukaryota</taxon>
        <taxon>Viridiplantae</taxon>
        <taxon>Streptophyta</taxon>
        <taxon>Embryophyta</taxon>
        <taxon>Tracheophyta</taxon>
        <taxon>Spermatophyta</taxon>
        <taxon>Magnoliopsida</taxon>
        <taxon>eudicotyledons</taxon>
        <taxon>Gunneridae</taxon>
        <taxon>Pentapetalae</taxon>
        <taxon>asterids</taxon>
        <taxon>lamiids</taxon>
        <taxon>Lamiales</taxon>
        <taxon>Scrophulariaceae</taxon>
        <taxon>Buddlejeae</taxon>
        <taxon>Buddleja</taxon>
    </lineage>
</organism>
<protein>
    <submittedName>
        <fullName evidence="2">Uncharacterized protein</fullName>
    </submittedName>
</protein>
<feature type="region of interest" description="Disordered" evidence="1">
    <location>
        <begin position="72"/>
        <end position="100"/>
    </location>
</feature>
<comment type="caution">
    <text evidence="2">The sequence shown here is derived from an EMBL/GenBank/DDBJ whole genome shotgun (WGS) entry which is preliminary data.</text>
</comment>
<dbReference type="Proteomes" id="UP000826271">
    <property type="component" value="Unassembled WGS sequence"/>
</dbReference>
<accession>A0AAV6XS44</accession>
<name>A0AAV6XS44_9LAMI</name>